<dbReference type="Proteomes" id="UP001370490">
    <property type="component" value="Unassembled WGS sequence"/>
</dbReference>
<evidence type="ECO:0000256" key="1">
    <source>
        <dbReference type="ARBA" id="ARBA00009800"/>
    </source>
</evidence>
<name>A0AAN8VCL4_9MAGN</name>
<dbReference type="GO" id="GO:0004566">
    <property type="term" value="F:beta-glucuronidase activity"/>
    <property type="evidence" value="ECO:0007669"/>
    <property type="project" value="TreeGrafter"/>
</dbReference>
<reference evidence="2 3" key="1">
    <citation type="submission" date="2023-12" db="EMBL/GenBank/DDBJ databases">
        <title>A high-quality genome assembly for Dillenia turbinata (Dilleniales).</title>
        <authorList>
            <person name="Chanderbali A."/>
        </authorList>
    </citation>
    <scope>NUCLEOTIDE SEQUENCE [LARGE SCALE GENOMIC DNA]</scope>
    <source>
        <strain evidence="2">LSX21</strain>
        <tissue evidence="2">Leaf</tissue>
    </source>
</reference>
<evidence type="ECO:0000313" key="2">
    <source>
        <dbReference type="EMBL" id="KAK6927531.1"/>
    </source>
</evidence>
<dbReference type="AlphaFoldDB" id="A0AAN8VCL4"/>
<dbReference type="InterPro" id="IPR017853">
    <property type="entry name" value="GH"/>
</dbReference>
<dbReference type="Gene3D" id="3.20.20.80">
    <property type="entry name" value="Glycosidases"/>
    <property type="match status" value="1"/>
</dbReference>
<dbReference type="GO" id="GO:0009505">
    <property type="term" value="C:plant-type cell wall"/>
    <property type="evidence" value="ECO:0007669"/>
    <property type="project" value="TreeGrafter"/>
</dbReference>
<comment type="caution">
    <text evidence="2">The sequence shown here is derived from an EMBL/GenBank/DDBJ whole genome shotgun (WGS) entry which is preliminary data.</text>
</comment>
<gene>
    <name evidence="2" type="ORF">RJ641_006122</name>
</gene>
<dbReference type="SUPFAM" id="SSF51445">
    <property type="entry name" value="(Trans)glycosidases"/>
    <property type="match status" value="1"/>
</dbReference>
<keyword evidence="2" id="KW-0378">Hydrolase</keyword>
<keyword evidence="3" id="KW-1185">Reference proteome</keyword>
<dbReference type="EMBL" id="JBAMMX010000014">
    <property type="protein sequence ID" value="KAK6927531.1"/>
    <property type="molecule type" value="Genomic_DNA"/>
</dbReference>
<organism evidence="2 3">
    <name type="scientific">Dillenia turbinata</name>
    <dbReference type="NCBI Taxonomy" id="194707"/>
    <lineage>
        <taxon>Eukaryota</taxon>
        <taxon>Viridiplantae</taxon>
        <taxon>Streptophyta</taxon>
        <taxon>Embryophyta</taxon>
        <taxon>Tracheophyta</taxon>
        <taxon>Spermatophyta</taxon>
        <taxon>Magnoliopsida</taxon>
        <taxon>eudicotyledons</taxon>
        <taxon>Gunneridae</taxon>
        <taxon>Pentapetalae</taxon>
        <taxon>Dilleniales</taxon>
        <taxon>Dilleniaceae</taxon>
        <taxon>Dillenia</taxon>
    </lineage>
</organism>
<dbReference type="InterPro" id="IPR005199">
    <property type="entry name" value="Glyco_hydro_79"/>
</dbReference>
<evidence type="ECO:0000313" key="3">
    <source>
        <dbReference type="Proteomes" id="UP001370490"/>
    </source>
</evidence>
<comment type="similarity">
    <text evidence="1">Belongs to the glycosyl hydrolase 79 family.</text>
</comment>
<dbReference type="GO" id="GO:0016020">
    <property type="term" value="C:membrane"/>
    <property type="evidence" value="ECO:0007669"/>
    <property type="project" value="InterPro"/>
</dbReference>
<dbReference type="PANTHER" id="PTHR14363">
    <property type="entry name" value="HEPARANASE-RELATED"/>
    <property type="match status" value="1"/>
</dbReference>
<sequence length="301" mass="33194">MTGNELSGCGVGTRVEADQYVSHVTQLANITQRVYKGFDTKPLVIPSGGFFHTKWFIQFVDKTEKHYPSMHPSHLQSRPWEATDIQSTARYPEKSKNFSSCMGTWDQLGMASIYDAKTYCGQSLIGGNYGLLSTTTFAPNPDYYSALLWHRLMGRNVLSTSLSGTDKIRANAHCSIQSQGITVLLINLDGNTTTTAEVRVSTENGHVNGSSTQHNISRRTNLVFFPGLPRLVEIQEKYHLTAKDCDLHSRTILLNGKELVLTPSRRNPLVPIEASPSDPINVAPYSIVIAHIPSLSAPACK</sequence>
<dbReference type="Pfam" id="PF03662">
    <property type="entry name" value="Glyco_hydro_79n"/>
    <property type="match status" value="1"/>
</dbReference>
<accession>A0AAN8VCL4</accession>
<proteinExistence type="inferred from homology"/>
<protein>
    <submittedName>
        <fullName evidence="2">Glycoside hydrolase, family 79</fullName>
    </submittedName>
</protein>
<dbReference type="PANTHER" id="PTHR14363:SF45">
    <property type="entry name" value="HEPARANASE-LIKE PROTEIN 3 ISOFORM X1"/>
    <property type="match status" value="1"/>
</dbReference>